<organism evidence="3 4">
    <name type="scientific">Acinetobacter tandoii DSM 14970 = CIP 107469</name>
    <dbReference type="NCBI Taxonomy" id="1120927"/>
    <lineage>
        <taxon>Bacteria</taxon>
        <taxon>Pseudomonadati</taxon>
        <taxon>Pseudomonadota</taxon>
        <taxon>Gammaproteobacteria</taxon>
        <taxon>Moraxellales</taxon>
        <taxon>Moraxellaceae</taxon>
        <taxon>Acinetobacter</taxon>
    </lineage>
</organism>
<evidence type="ECO:0000313" key="4">
    <source>
        <dbReference type="Proteomes" id="UP000016201"/>
    </source>
</evidence>
<dbReference type="PANTHER" id="PTHR38109:SF1">
    <property type="entry name" value="PROTEIN YCGL"/>
    <property type="match status" value="1"/>
</dbReference>
<sequence>MLGAVFSKLSNVLNMHCSIYKSSKKDEMYLYVARPSENDAEASNPLDVVPEALRVAFGRATFVMHIELSETRKLARVNVLHVMDSIQTNGFFIQMPPEGLINPNAVAPEGLRGA</sequence>
<gene>
    <name evidence="3" type="ORF">I593_01183</name>
</gene>
<dbReference type="PATRIC" id="fig|1120927.3.peg.1135"/>
<evidence type="ECO:0000313" key="3">
    <source>
        <dbReference type="EMBL" id="EOR09107.1"/>
    </source>
</evidence>
<dbReference type="PROSITE" id="PS51648">
    <property type="entry name" value="YCGL"/>
    <property type="match status" value="1"/>
</dbReference>
<feature type="domain" description="YcgL" evidence="2">
    <location>
        <begin position="15"/>
        <end position="105"/>
    </location>
</feature>
<dbReference type="HAMAP" id="MF_01866">
    <property type="entry name" value="UPF0745"/>
    <property type="match status" value="1"/>
</dbReference>
<dbReference type="Proteomes" id="UP000016201">
    <property type="component" value="Unassembled WGS sequence"/>
</dbReference>
<protein>
    <recommendedName>
        <fullName evidence="1">YcgL domain-containing protein I593_01183</fullName>
    </recommendedName>
</protein>
<proteinExistence type="inferred from homology"/>
<dbReference type="Pfam" id="PF05166">
    <property type="entry name" value="YcgL"/>
    <property type="match status" value="1"/>
</dbReference>
<dbReference type="Gene3D" id="3.10.510.20">
    <property type="entry name" value="YcgL domain"/>
    <property type="match status" value="1"/>
</dbReference>
<evidence type="ECO:0000259" key="2">
    <source>
        <dbReference type="PROSITE" id="PS51648"/>
    </source>
</evidence>
<dbReference type="EMBL" id="AQFM01000034">
    <property type="protein sequence ID" value="EOR09107.1"/>
    <property type="molecule type" value="Genomic_DNA"/>
</dbReference>
<comment type="caution">
    <text evidence="3">The sequence shown here is derived from an EMBL/GenBank/DDBJ whole genome shotgun (WGS) entry which is preliminary data.</text>
</comment>
<reference evidence="3 4" key="1">
    <citation type="submission" date="2013-03" db="EMBL/GenBank/DDBJ databases">
        <title>The Genome Sequence of Acinetobacter tandoii CIP 107469.</title>
        <authorList>
            <consortium name="The Broad Institute Genome Sequencing Platform"/>
            <consortium name="The Broad Institute Genome Sequencing Center for Infectious Disease"/>
            <person name="Cerqueira G."/>
            <person name="Feldgarden M."/>
            <person name="Courvalin P."/>
            <person name="Perichon B."/>
            <person name="Grillot-Courvalin C."/>
            <person name="Clermont D."/>
            <person name="Rocha E."/>
            <person name="Yoon E.-J."/>
            <person name="Nemec A."/>
            <person name="Walker B."/>
            <person name="Young S.K."/>
            <person name="Zeng Q."/>
            <person name="Gargeya S."/>
            <person name="Fitzgerald M."/>
            <person name="Haas B."/>
            <person name="Abouelleil A."/>
            <person name="Alvarado L."/>
            <person name="Arachchi H.M."/>
            <person name="Berlin A.M."/>
            <person name="Chapman S.B."/>
            <person name="Dewar J."/>
            <person name="Goldberg J."/>
            <person name="Griggs A."/>
            <person name="Gujja S."/>
            <person name="Hansen M."/>
            <person name="Howarth C."/>
            <person name="Imamovic A."/>
            <person name="Larimer J."/>
            <person name="McCowan C."/>
            <person name="Murphy C."/>
            <person name="Neiman D."/>
            <person name="Pearson M."/>
            <person name="Priest M."/>
            <person name="Roberts A."/>
            <person name="Saif S."/>
            <person name="Shea T."/>
            <person name="Sisk P."/>
            <person name="Sykes S."/>
            <person name="Wortman J."/>
            <person name="Nusbaum C."/>
            <person name="Birren B."/>
        </authorList>
    </citation>
    <scope>NUCLEOTIDE SEQUENCE [LARGE SCALE GENOMIC DNA]</scope>
    <source>
        <strain evidence="3 4">CIP 107469</strain>
    </source>
</reference>
<accession>R9B3V3</accession>
<dbReference type="InterPro" id="IPR038068">
    <property type="entry name" value="YcgL-like_sf"/>
</dbReference>
<name>R9B3V3_9GAMM</name>
<dbReference type="eggNOG" id="COG3100">
    <property type="taxonomic scope" value="Bacteria"/>
</dbReference>
<dbReference type="InterPro" id="IPR027354">
    <property type="entry name" value="YcgL_dom"/>
</dbReference>
<dbReference type="SUPFAM" id="SSF160191">
    <property type="entry name" value="YcgL-like"/>
    <property type="match status" value="1"/>
</dbReference>
<evidence type="ECO:0000256" key="1">
    <source>
        <dbReference type="HAMAP-Rule" id="MF_01866"/>
    </source>
</evidence>
<dbReference type="AlphaFoldDB" id="R9B3V3"/>
<keyword evidence="4" id="KW-1185">Reference proteome</keyword>
<dbReference type="PANTHER" id="PTHR38109">
    <property type="entry name" value="PROTEIN YCGL"/>
    <property type="match status" value="1"/>
</dbReference>